<dbReference type="PROSITE" id="PS51257">
    <property type="entry name" value="PROKAR_LIPOPROTEIN"/>
    <property type="match status" value="1"/>
</dbReference>
<feature type="chain" id="PRO_5021723669" evidence="2">
    <location>
        <begin position="27"/>
        <end position="275"/>
    </location>
</feature>
<feature type="compositionally biased region" description="Basic and acidic residues" evidence="1">
    <location>
        <begin position="246"/>
        <end position="258"/>
    </location>
</feature>
<evidence type="ECO:0000313" key="3">
    <source>
        <dbReference type="EMBL" id="QDS96208.1"/>
    </source>
</evidence>
<dbReference type="RefSeq" id="WP_145354384.1">
    <property type="nucleotide sequence ID" value="NZ_CP036262.1"/>
</dbReference>
<name>A0A517MMV1_9BACT</name>
<dbReference type="OrthoDB" id="278446at2"/>
<dbReference type="Proteomes" id="UP000320672">
    <property type="component" value="Chromosome"/>
</dbReference>
<feature type="compositionally biased region" description="Low complexity" evidence="1">
    <location>
        <begin position="226"/>
        <end position="245"/>
    </location>
</feature>
<feature type="region of interest" description="Disordered" evidence="1">
    <location>
        <begin position="103"/>
        <end position="125"/>
    </location>
</feature>
<reference evidence="3 4" key="1">
    <citation type="submission" date="2019-02" db="EMBL/GenBank/DDBJ databases">
        <title>Deep-cultivation of Planctomycetes and their phenomic and genomic characterization uncovers novel biology.</title>
        <authorList>
            <person name="Wiegand S."/>
            <person name="Jogler M."/>
            <person name="Boedeker C."/>
            <person name="Pinto D."/>
            <person name="Vollmers J."/>
            <person name="Rivas-Marin E."/>
            <person name="Kohn T."/>
            <person name="Peeters S.H."/>
            <person name="Heuer A."/>
            <person name="Rast P."/>
            <person name="Oberbeckmann S."/>
            <person name="Bunk B."/>
            <person name="Jeske O."/>
            <person name="Meyerdierks A."/>
            <person name="Storesund J.E."/>
            <person name="Kallscheuer N."/>
            <person name="Luecker S."/>
            <person name="Lage O.M."/>
            <person name="Pohl T."/>
            <person name="Merkel B.J."/>
            <person name="Hornburger P."/>
            <person name="Mueller R.-W."/>
            <person name="Bruemmer F."/>
            <person name="Labrenz M."/>
            <person name="Spormann A.M."/>
            <person name="Op den Camp H."/>
            <person name="Overmann J."/>
            <person name="Amann R."/>
            <person name="Jetten M.S.M."/>
            <person name="Mascher T."/>
            <person name="Medema M.H."/>
            <person name="Devos D.P."/>
            <person name="Kaster A.-K."/>
            <person name="Ovreas L."/>
            <person name="Rohde M."/>
            <person name="Galperin M.Y."/>
            <person name="Jogler C."/>
        </authorList>
    </citation>
    <scope>NUCLEOTIDE SEQUENCE [LARGE SCALE GENOMIC DNA]</scope>
    <source>
        <strain evidence="3 4">FF011L</strain>
    </source>
</reference>
<keyword evidence="4" id="KW-1185">Reference proteome</keyword>
<proteinExistence type="predicted"/>
<gene>
    <name evidence="3" type="ORF">FF011L_50160</name>
</gene>
<evidence type="ECO:0000256" key="2">
    <source>
        <dbReference type="SAM" id="SignalP"/>
    </source>
</evidence>
<evidence type="ECO:0000313" key="4">
    <source>
        <dbReference type="Proteomes" id="UP000320672"/>
    </source>
</evidence>
<feature type="signal peptide" evidence="2">
    <location>
        <begin position="1"/>
        <end position="26"/>
    </location>
</feature>
<dbReference type="EMBL" id="CP036262">
    <property type="protein sequence ID" value="QDS96208.1"/>
    <property type="molecule type" value="Genomic_DNA"/>
</dbReference>
<accession>A0A517MMV1</accession>
<dbReference type="AlphaFoldDB" id="A0A517MMV1"/>
<dbReference type="KEGG" id="rml:FF011L_50160"/>
<sequence length="275" mass="29483" precursor="true">MPRFAPTLLIPALIAAAFSCQSTASAQIVQIGPAGGVGIRAPFVSVDVGRFGGTRVRAPFTAVDTAGYPYGPRRLRRSAVVAPGVTVVRPPIISVRGQTIVDIAPSPRQPPEDYRPQPQADGEETYSLTEDQLFLELEIATSALQNALQAEPEGEGWIQYLQPAQIADLAIAGKTASLEALLRNYLGTERNRDFAWVANAPGFSATRDLIEEIILRQTQAGNVTVARPRSAPPAQTAPTPVQPTREAIEKSKDMKPELESLPAPQPNASQPQYDA</sequence>
<evidence type="ECO:0000256" key="1">
    <source>
        <dbReference type="SAM" id="MobiDB-lite"/>
    </source>
</evidence>
<organism evidence="3 4">
    <name type="scientific">Roseimaritima multifibrata</name>
    <dbReference type="NCBI Taxonomy" id="1930274"/>
    <lineage>
        <taxon>Bacteria</taxon>
        <taxon>Pseudomonadati</taxon>
        <taxon>Planctomycetota</taxon>
        <taxon>Planctomycetia</taxon>
        <taxon>Pirellulales</taxon>
        <taxon>Pirellulaceae</taxon>
        <taxon>Roseimaritima</taxon>
    </lineage>
</organism>
<protein>
    <submittedName>
        <fullName evidence="3">Uncharacterized protein</fullName>
    </submittedName>
</protein>
<feature type="compositionally biased region" description="Polar residues" evidence="1">
    <location>
        <begin position="266"/>
        <end position="275"/>
    </location>
</feature>
<feature type="region of interest" description="Disordered" evidence="1">
    <location>
        <begin position="225"/>
        <end position="275"/>
    </location>
</feature>
<keyword evidence="2" id="KW-0732">Signal</keyword>